<feature type="region of interest" description="Disordered" evidence="1">
    <location>
        <begin position="37"/>
        <end position="198"/>
    </location>
</feature>
<name>A0A067SVK0_GALM3</name>
<feature type="compositionally biased region" description="Low complexity" evidence="1">
    <location>
        <begin position="75"/>
        <end position="94"/>
    </location>
</feature>
<feature type="compositionally biased region" description="Pro residues" evidence="1">
    <location>
        <begin position="95"/>
        <end position="109"/>
    </location>
</feature>
<organism evidence="2 3">
    <name type="scientific">Galerina marginata (strain CBS 339.88)</name>
    <dbReference type="NCBI Taxonomy" id="685588"/>
    <lineage>
        <taxon>Eukaryota</taxon>
        <taxon>Fungi</taxon>
        <taxon>Dikarya</taxon>
        <taxon>Basidiomycota</taxon>
        <taxon>Agaricomycotina</taxon>
        <taxon>Agaricomycetes</taxon>
        <taxon>Agaricomycetidae</taxon>
        <taxon>Agaricales</taxon>
        <taxon>Agaricineae</taxon>
        <taxon>Strophariaceae</taxon>
        <taxon>Galerina</taxon>
    </lineage>
</organism>
<feature type="region of interest" description="Disordered" evidence="1">
    <location>
        <begin position="1"/>
        <end position="21"/>
    </location>
</feature>
<dbReference type="AlphaFoldDB" id="A0A067SVK0"/>
<accession>A0A067SVK0</accession>
<evidence type="ECO:0000313" key="2">
    <source>
        <dbReference type="EMBL" id="KDR74911.1"/>
    </source>
</evidence>
<proteinExistence type="predicted"/>
<feature type="compositionally biased region" description="Polar residues" evidence="1">
    <location>
        <begin position="120"/>
        <end position="133"/>
    </location>
</feature>
<dbReference type="Proteomes" id="UP000027222">
    <property type="component" value="Unassembled WGS sequence"/>
</dbReference>
<dbReference type="HOGENOM" id="CLU_847423_0_0_1"/>
<protein>
    <submittedName>
        <fullName evidence="2">Uncharacterized protein</fullName>
    </submittedName>
</protein>
<evidence type="ECO:0000256" key="1">
    <source>
        <dbReference type="SAM" id="MobiDB-lite"/>
    </source>
</evidence>
<reference evidence="3" key="1">
    <citation type="journal article" date="2014" name="Proc. Natl. Acad. Sci. U.S.A.">
        <title>Extensive sampling of basidiomycete genomes demonstrates inadequacy of the white-rot/brown-rot paradigm for wood decay fungi.</title>
        <authorList>
            <person name="Riley R."/>
            <person name="Salamov A.A."/>
            <person name="Brown D.W."/>
            <person name="Nagy L.G."/>
            <person name="Floudas D."/>
            <person name="Held B.W."/>
            <person name="Levasseur A."/>
            <person name="Lombard V."/>
            <person name="Morin E."/>
            <person name="Otillar R."/>
            <person name="Lindquist E.A."/>
            <person name="Sun H."/>
            <person name="LaButti K.M."/>
            <person name="Schmutz J."/>
            <person name="Jabbour D."/>
            <person name="Luo H."/>
            <person name="Baker S.E."/>
            <person name="Pisabarro A.G."/>
            <person name="Walton J.D."/>
            <person name="Blanchette R.A."/>
            <person name="Henrissat B."/>
            <person name="Martin F."/>
            <person name="Cullen D."/>
            <person name="Hibbett D.S."/>
            <person name="Grigoriev I.V."/>
        </authorList>
    </citation>
    <scope>NUCLEOTIDE SEQUENCE [LARGE SCALE GENOMIC DNA]</scope>
    <source>
        <strain evidence="3">CBS 339.88</strain>
    </source>
</reference>
<sequence>MDTGHGQLTRPGIPQLGADTNLRRTHDEFILQLQWFEEGTSQAQRAPTLGPSRLRTESSAGASTPPPVTGPQEGSQPQSTLSLMPPSSSSSASAAPPPLTTDAPAPPGLPLTHNPVAETPYSSISKNHNGSTPSPAPAAEPKYQPETAQNTASSAPAPTPSLSPASTSNPNHPPSVSELGKLSLPPPSSFTSASATRSESRASVFSYQSYATAADSLTPSSAQAFFSDADADSDGDAGDMTSEPSTPKMGGQHVLEMTDATVVPDAWESDDDRRRTILAAGGAAGTSSLGRTFQVLQGRLKHQRSEIGGWGTVRGLAGGTIMLTYSTN</sequence>
<feature type="compositionally biased region" description="Low complexity" evidence="1">
    <location>
        <begin position="147"/>
        <end position="170"/>
    </location>
</feature>
<gene>
    <name evidence="2" type="ORF">GALMADRAFT_211803</name>
</gene>
<dbReference type="EMBL" id="KL142382">
    <property type="protein sequence ID" value="KDR74911.1"/>
    <property type="molecule type" value="Genomic_DNA"/>
</dbReference>
<feature type="region of interest" description="Disordered" evidence="1">
    <location>
        <begin position="227"/>
        <end position="251"/>
    </location>
</feature>
<evidence type="ECO:0000313" key="3">
    <source>
        <dbReference type="Proteomes" id="UP000027222"/>
    </source>
</evidence>
<keyword evidence="3" id="KW-1185">Reference proteome</keyword>
<feature type="compositionally biased region" description="Low complexity" evidence="1">
    <location>
        <begin position="189"/>
        <end position="198"/>
    </location>
</feature>